<dbReference type="AlphaFoldDB" id="A0A3A8MYD9"/>
<dbReference type="InterPro" id="IPR015421">
    <property type="entry name" value="PyrdxlP-dep_Trfase_major"/>
</dbReference>
<evidence type="ECO:0000256" key="5">
    <source>
        <dbReference type="ARBA" id="ARBA00022898"/>
    </source>
</evidence>
<gene>
    <name evidence="8" type="ORF">D7X12_37005</name>
</gene>
<dbReference type="SUPFAM" id="SSF53383">
    <property type="entry name" value="PLP-dependent transferases"/>
    <property type="match status" value="1"/>
</dbReference>
<comment type="caution">
    <text evidence="8">The sequence shown here is derived from an EMBL/GenBank/DDBJ whole genome shotgun (WGS) entry which is preliminary data.</text>
</comment>
<organism evidence="8 9">
    <name type="scientific">Corallococcus sicarius</name>
    <dbReference type="NCBI Taxonomy" id="2316726"/>
    <lineage>
        <taxon>Bacteria</taxon>
        <taxon>Pseudomonadati</taxon>
        <taxon>Myxococcota</taxon>
        <taxon>Myxococcia</taxon>
        <taxon>Myxococcales</taxon>
        <taxon>Cystobacterineae</taxon>
        <taxon>Myxococcaceae</taxon>
        <taxon>Corallococcus</taxon>
    </lineage>
</organism>
<name>A0A3A8MYD9_9BACT</name>
<keyword evidence="9" id="KW-1185">Reference proteome</keyword>
<proteinExistence type="inferred from homology"/>
<dbReference type="InterPro" id="IPR050596">
    <property type="entry name" value="AspAT/PAT-like"/>
</dbReference>
<dbReference type="InterPro" id="IPR004839">
    <property type="entry name" value="Aminotransferase_I/II_large"/>
</dbReference>
<keyword evidence="5" id="KW-0663">Pyridoxal phosphate</keyword>
<keyword evidence="3 6" id="KW-0032">Aminotransferase</keyword>
<comment type="cofactor">
    <cofactor evidence="1 6">
        <name>pyridoxal 5'-phosphate</name>
        <dbReference type="ChEBI" id="CHEBI:597326"/>
    </cofactor>
</comment>
<evidence type="ECO:0000256" key="2">
    <source>
        <dbReference type="ARBA" id="ARBA00007441"/>
    </source>
</evidence>
<keyword evidence="4 6" id="KW-0808">Transferase</keyword>
<dbReference type="InterPro" id="IPR015424">
    <property type="entry name" value="PyrdxlP-dep_Trfase"/>
</dbReference>
<evidence type="ECO:0000256" key="6">
    <source>
        <dbReference type="RuleBase" id="RU000481"/>
    </source>
</evidence>
<accession>A0A3A8MYD9</accession>
<dbReference type="PANTHER" id="PTHR46383">
    <property type="entry name" value="ASPARTATE AMINOTRANSFERASE"/>
    <property type="match status" value="1"/>
</dbReference>
<evidence type="ECO:0000256" key="4">
    <source>
        <dbReference type="ARBA" id="ARBA00022679"/>
    </source>
</evidence>
<feature type="domain" description="Aminotransferase class I/classII large" evidence="7">
    <location>
        <begin position="76"/>
        <end position="396"/>
    </location>
</feature>
<evidence type="ECO:0000256" key="1">
    <source>
        <dbReference type="ARBA" id="ARBA00001933"/>
    </source>
</evidence>
<evidence type="ECO:0000313" key="8">
    <source>
        <dbReference type="EMBL" id="RKH32672.1"/>
    </source>
</evidence>
<reference evidence="9" key="1">
    <citation type="submission" date="2018-09" db="EMBL/GenBank/DDBJ databases">
        <authorList>
            <person name="Livingstone P.G."/>
            <person name="Whitworth D.E."/>
        </authorList>
    </citation>
    <scope>NUCLEOTIDE SEQUENCE [LARGE SCALE GENOMIC DNA]</scope>
    <source>
        <strain evidence="9">CA040B</strain>
    </source>
</reference>
<evidence type="ECO:0000256" key="3">
    <source>
        <dbReference type="ARBA" id="ARBA00022576"/>
    </source>
</evidence>
<dbReference type="Gene3D" id="3.40.640.10">
    <property type="entry name" value="Type I PLP-dependent aspartate aminotransferase-like (Major domain)"/>
    <property type="match status" value="1"/>
</dbReference>
<protein>
    <recommendedName>
        <fullName evidence="6">Aminotransferase</fullName>
        <ecNumber evidence="6">2.6.1.-</ecNumber>
    </recommendedName>
</protein>
<dbReference type="CDD" id="cd00609">
    <property type="entry name" value="AAT_like"/>
    <property type="match status" value="1"/>
</dbReference>
<dbReference type="Proteomes" id="UP000273405">
    <property type="component" value="Unassembled WGS sequence"/>
</dbReference>
<dbReference type="GO" id="GO:0030170">
    <property type="term" value="F:pyridoxal phosphate binding"/>
    <property type="evidence" value="ECO:0007669"/>
    <property type="project" value="InterPro"/>
</dbReference>
<dbReference type="EMBL" id="RAWG01000403">
    <property type="protein sequence ID" value="RKH32672.1"/>
    <property type="molecule type" value="Genomic_DNA"/>
</dbReference>
<dbReference type="GO" id="GO:0006520">
    <property type="term" value="P:amino acid metabolic process"/>
    <property type="evidence" value="ECO:0007669"/>
    <property type="project" value="InterPro"/>
</dbReference>
<evidence type="ECO:0000313" key="9">
    <source>
        <dbReference type="Proteomes" id="UP000273405"/>
    </source>
</evidence>
<dbReference type="GO" id="GO:0008483">
    <property type="term" value="F:transaminase activity"/>
    <property type="evidence" value="ECO:0007669"/>
    <property type="project" value="UniProtKB-KW"/>
</dbReference>
<dbReference type="PROSITE" id="PS00105">
    <property type="entry name" value="AA_TRANSFER_CLASS_1"/>
    <property type="match status" value="1"/>
</dbReference>
<dbReference type="Pfam" id="PF00155">
    <property type="entry name" value="Aminotran_1_2"/>
    <property type="match status" value="1"/>
</dbReference>
<dbReference type="EC" id="2.6.1.-" evidence="6"/>
<sequence>MPMPPHDRPLSSPGVPMTLHNTALDDIPLSVFDDIEKRIAQLKHPHFLRLHQGKSTFAPCARMHDWQHSDFALRAHEHAPPGGIPMLRRRIVEHLREQARQEVREDHVVITCGATHGIGSALRAMLQPGDEVLIMSPQWLFVTGLVRAAGGRPVEVPVFQELSRDRNFDFVAALQAAVTPRTRAIYFNTPNNPTGFSLDREAQERLARFARRQDLWLISDNAYALYDFTEPGFVDISQLPDAADRTFSVHSFSKTYAMPGYRVGFVVAPEGMALRMKKWGLYSLYSLASASQYGAFQALGTPPDVLESHRARAREARDITMRELQVPCTRVEGGFYTFLDLSQWQHGSETEFFARAIAAGVSVAPGIAFGQHCQKSARLCFTAVGHEDLRIAIQRLNAVYNTAP</sequence>
<dbReference type="InterPro" id="IPR004838">
    <property type="entry name" value="NHTrfase_class1_PyrdxlP-BS"/>
</dbReference>
<dbReference type="PANTHER" id="PTHR46383:SF1">
    <property type="entry name" value="ASPARTATE AMINOTRANSFERASE"/>
    <property type="match status" value="1"/>
</dbReference>
<comment type="similarity">
    <text evidence="2 6">Belongs to the class-I pyridoxal-phosphate-dependent aminotransferase family.</text>
</comment>
<evidence type="ECO:0000259" key="7">
    <source>
        <dbReference type="Pfam" id="PF00155"/>
    </source>
</evidence>